<keyword evidence="1" id="KW-1133">Transmembrane helix</keyword>
<dbReference type="OrthoDB" id="7062363at2"/>
<proteinExistence type="predicted"/>
<keyword evidence="1" id="KW-0812">Transmembrane</keyword>
<feature type="transmembrane region" description="Helical" evidence="1">
    <location>
        <begin position="44"/>
        <end position="65"/>
    </location>
</feature>
<gene>
    <name evidence="2" type="ORF">WOSG25_160140</name>
</gene>
<accession>A0A069CWJ2</accession>
<keyword evidence="3" id="KW-1185">Reference proteome</keyword>
<protein>
    <recommendedName>
        <fullName evidence="4">DUF2798 domain-containing protein</fullName>
    </recommendedName>
</protein>
<dbReference type="EMBL" id="DF820499">
    <property type="protein sequence ID" value="GAK31799.1"/>
    <property type="molecule type" value="Genomic_DNA"/>
</dbReference>
<feature type="transmembrane region" description="Helical" evidence="1">
    <location>
        <begin position="120"/>
        <end position="140"/>
    </location>
</feature>
<dbReference type="InterPro" id="IPR021529">
    <property type="entry name" value="DUF2798"/>
</dbReference>
<evidence type="ECO:0008006" key="4">
    <source>
        <dbReference type="Google" id="ProtNLM"/>
    </source>
</evidence>
<dbReference type="AlphaFoldDB" id="A0A069CWJ2"/>
<feature type="transmembrane region" description="Helical" evidence="1">
    <location>
        <begin position="9"/>
        <end position="29"/>
    </location>
</feature>
<sequence>MPSNFKEEAFFTALMAGLMVLGMTMYNVVLHNGLAISSILDGLLGYPLALLVAVIFDMVLVGPIVKKIVFGYIRRNNLKDVKPLFIGLAISSMMVLGMVTLMSIFGMIMSPTQGSSLVAIYGHTWLFNLIVALPLQLLLVGPFSRKMLALIQN</sequence>
<feature type="transmembrane region" description="Helical" evidence="1">
    <location>
        <begin position="85"/>
        <end position="108"/>
    </location>
</feature>
<dbReference type="Proteomes" id="UP000030643">
    <property type="component" value="Unassembled WGS sequence"/>
</dbReference>
<keyword evidence="1" id="KW-0472">Membrane</keyword>
<reference evidence="3" key="1">
    <citation type="journal article" date="2014" name="Genome Announc.">
        <title>Draft genome sequence of Weissella oryzae SG25T, isolated from fermented rice grains.</title>
        <authorList>
            <person name="Tanizawa Y."/>
            <person name="Fujisawa T."/>
            <person name="Mochizuki T."/>
            <person name="Kaminuma E."/>
            <person name="Suzuki Y."/>
            <person name="Nakamura Y."/>
            <person name="Tohno M."/>
        </authorList>
    </citation>
    <scope>NUCLEOTIDE SEQUENCE [LARGE SCALE GENOMIC DNA]</scope>
    <source>
        <strain evidence="3">DSM 25784 / JCM 18191 / LMG 30913 / SG25</strain>
    </source>
</reference>
<evidence type="ECO:0000256" key="1">
    <source>
        <dbReference type="SAM" id="Phobius"/>
    </source>
</evidence>
<dbReference type="Pfam" id="PF11391">
    <property type="entry name" value="DUF2798"/>
    <property type="match status" value="2"/>
</dbReference>
<organism evidence="2 3">
    <name type="scientific">Weissella oryzae (strain DSM 25784 / JCM 18191 / LMG 30913 / SG25)</name>
    <dbReference type="NCBI Taxonomy" id="1329250"/>
    <lineage>
        <taxon>Bacteria</taxon>
        <taxon>Bacillati</taxon>
        <taxon>Bacillota</taxon>
        <taxon>Bacilli</taxon>
        <taxon>Lactobacillales</taxon>
        <taxon>Lactobacillaceae</taxon>
        <taxon>Weissella</taxon>
    </lineage>
</organism>
<dbReference type="RefSeq" id="WP_027699730.1">
    <property type="nucleotide sequence ID" value="NZ_DF820499.1"/>
</dbReference>
<evidence type="ECO:0000313" key="3">
    <source>
        <dbReference type="Proteomes" id="UP000030643"/>
    </source>
</evidence>
<dbReference type="STRING" id="1329250.WOSG25_160140"/>
<dbReference type="eggNOG" id="ENOG5030135">
    <property type="taxonomic scope" value="Bacteria"/>
</dbReference>
<name>A0A069CWJ2_WEIOS</name>
<evidence type="ECO:0000313" key="2">
    <source>
        <dbReference type="EMBL" id="GAK31799.1"/>
    </source>
</evidence>